<proteinExistence type="inferred from homology"/>
<reference evidence="10 11" key="1">
    <citation type="journal article" date="2023" name="Genes (Basel)">
        <title>Chromosome-Level Genome Assembly and Circadian Gene Repertoire of the Patagonia Blennie Eleginops maclovinus-The Closest Ancestral Proxy of Antarctic Cryonotothenioids.</title>
        <authorList>
            <person name="Cheng C.C."/>
            <person name="Rivera-Colon A.G."/>
            <person name="Minhas B.F."/>
            <person name="Wilson L."/>
            <person name="Rayamajhi N."/>
            <person name="Vargas-Chacoff L."/>
            <person name="Catchen J.M."/>
        </authorList>
    </citation>
    <scope>NUCLEOTIDE SEQUENCE [LARGE SCALE GENOMIC DNA]</scope>
    <source>
        <strain evidence="10">JMC-PN-2008</strain>
    </source>
</reference>
<feature type="transmembrane region" description="Helical" evidence="8">
    <location>
        <begin position="214"/>
        <end position="235"/>
    </location>
</feature>
<dbReference type="Proteomes" id="UP001346869">
    <property type="component" value="Unassembled WGS sequence"/>
</dbReference>
<evidence type="ECO:0000256" key="8">
    <source>
        <dbReference type="SAM" id="Phobius"/>
    </source>
</evidence>
<dbReference type="PANTHER" id="PTHR31247">
    <property type="entry name" value="TRANSMEMBRANE PROTEIN 198 FAMILY MEMBER"/>
    <property type="match status" value="1"/>
</dbReference>
<comment type="subcellular location">
    <subcellularLocation>
        <location evidence="1">Membrane</location>
        <topology evidence="1">Multi-pass membrane protein</topology>
    </subcellularLocation>
</comment>
<evidence type="ECO:0000313" key="10">
    <source>
        <dbReference type="EMBL" id="KAK5864232.1"/>
    </source>
</evidence>
<feature type="transmembrane region" description="Helical" evidence="8">
    <location>
        <begin position="171"/>
        <end position="194"/>
    </location>
</feature>
<evidence type="ECO:0000256" key="4">
    <source>
        <dbReference type="ARBA" id="ARBA00022989"/>
    </source>
</evidence>
<feature type="compositionally biased region" description="Basic residues" evidence="7">
    <location>
        <begin position="250"/>
        <end position="278"/>
    </location>
</feature>
<feature type="transmembrane region" description="Helical" evidence="8">
    <location>
        <begin position="93"/>
        <end position="112"/>
    </location>
</feature>
<evidence type="ECO:0000256" key="1">
    <source>
        <dbReference type="ARBA" id="ARBA00004141"/>
    </source>
</evidence>
<feature type="transmembrane region" description="Helical" evidence="8">
    <location>
        <begin position="145"/>
        <end position="164"/>
    </location>
</feature>
<feature type="transmembrane region" description="Helical" evidence="8">
    <location>
        <begin position="60"/>
        <end position="81"/>
    </location>
</feature>
<organism evidence="10 11">
    <name type="scientific">Eleginops maclovinus</name>
    <name type="common">Patagonian blennie</name>
    <name type="synonym">Eleginus maclovinus</name>
    <dbReference type="NCBI Taxonomy" id="56733"/>
    <lineage>
        <taxon>Eukaryota</taxon>
        <taxon>Metazoa</taxon>
        <taxon>Chordata</taxon>
        <taxon>Craniata</taxon>
        <taxon>Vertebrata</taxon>
        <taxon>Euteleostomi</taxon>
        <taxon>Actinopterygii</taxon>
        <taxon>Neopterygii</taxon>
        <taxon>Teleostei</taxon>
        <taxon>Neoteleostei</taxon>
        <taxon>Acanthomorphata</taxon>
        <taxon>Eupercaria</taxon>
        <taxon>Perciformes</taxon>
        <taxon>Notothenioidei</taxon>
        <taxon>Eleginopidae</taxon>
        <taxon>Eleginops</taxon>
    </lineage>
</organism>
<protein>
    <recommendedName>
        <fullName evidence="6">Transmembrane protein 198</fullName>
    </recommendedName>
</protein>
<evidence type="ECO:0000256" key="6">
    <source>
        <dbReference type="ARBA" id="ARBA00049737"/>
    </source>
</evidence>
<name>A0AAN7XNB5_ELEMC</name>
<dbReference type="InterPro" id="IPR040236">
    <property type="entry name" value="TMEM198"/>
</dbReference>
<sequence length="362" mass="38888">MAASAAWLYVPQEPGALFTEGHMCFLQDNIQQEVLPIILCSAGISAGLIYMLLGYRCFKAAMFLCGFLFGSGAVALLLLQLEPLQGADLCPGTRVGLGLGVGVLCGVMTLLVPPLGFLLSGLQLGVLLSLGPLLLVAQFHSVGTAWGPLSVVLAAGLVVAPLMLRWQKLLSVIYTSVLGAVAMLLSLDLMLGGATLLDQVYDLFSGAPVKPLCWFNWVIAGLGPVLALIGGAVQWRFTARGVSHKEAAYKKPKKHVKKQKYRELRRRPPPHRRRRPPPLKRYAGDVLAPSYLQSLQERQQGTGSSSTSSSSSRSLVSATHTLIDFDFETGSMVSLTSATTPVYSVGRSTPSTVCNMHEYVIY</sequence>
<dbReference type="GO" id="GO:0005886">
    <property type="term" value="C:plasma membrane"/>
    <property type="evidence" value="ECO:0007669"/>
    <property type="project" value="TreeGrafter"/>
</dbReference>
<dbReference type="Pfam" id="PF13886">
    <property type="entry name" value="TM7S3_TM198"/>
    <property type="match status" value="1"/>
</dbReference>
<dbReference type="AlphaFoldDB" id="A0AAN7XNB5"/>
<keyword evidence="11" id="KW-1185">Reference proteome</keyword>
<evidence type="ECO:0000256" key="7">
    <source>
        <dbReference type="SAM" id="MobiDB-lite"/>
    </source>
</evidence>
<evidence type="ECO:0000313" key="11">
    <source>
        <dbReference type="Proteomes" id="UP001346869"/>
    </source>
</evidence>
<evidence type="ECO:0000256" key="3">
    <source>
        <dbReference type="ARBA" id="ARBA00022692"/>
    </source>
</evidence>
<dbReference type="EMBL" id="JAUZQC010000011">
    <property type="protein sequence ID" value="KAK5864232.1"/>
    <property type="molecule type" value="Genomic_DNA"/>
</dbReference>
<feature type="region of interest" description="Disordered" evidence="7">
    <location>
        <begin position="246"/>
        <end position="282"/>
    </location>
</feature>
<comment type="caution">
    <text evidence="10">The sequence shown here is derived from an EMBL/GenBank/DDBJ whole genome shotgun (WGS) entry which is preliminary data.</text>
</comment>
<dbReference type="InterPro" id="IPR025256">
    <property type="entry name" value="TM7S3/TM198-like_dom"/>
</dbReference>
<keyword evidence="3 8" id="KW-0812">Transmembrane</keyword>
<evidence type="ECO:0000256" key="5">
    <source>
        <dbReference type="ARBA" id="ARBA00023136"/>
    </source>
</evidence>
<keyword evidence="5 8" id="KW-0472">Membrane</keyword>
<evidence type="ECO:0000256" key="2">
    <source>
        <dbReference type="ARBA" id="ARBA00006244"/>
    </source>
</evidence>
<reference evidence="10 11" key="2">
    <citation type="journal article" date="2023" name="Mol. Biol. Evol.">
        <title>Genomics of Secondarily Temperate Adaptation in the Only Non-Antarctic Icefish.</title>
        <authorList>
            <person name="Rivera-Colon A.G."/>
            <person name="Rayamajhi N."/>
            <person name="Minhas B.F."/>
            <person name="Madrigal G."/>
            <person name="Bilyk K.T."/>
            <person name="Yoon V."/>
            <person name="Hune M."/>
            <person name="Gregory S."/>
            <person name="Cheng C.H.C."/>
            <person name="Catchen J.M."/>
        </authorList>
    </citation>
    <scope>NUCLEOTIDE SEQUENCE [LARGE SCALE GENOMIC DNA]</scope>
    <source>
        <strain evidence="10">JMC-PN-2008</strain>
    </source>
</reference>
<gene>
    <name evidence="10" type="ORF">PBY51_001191</name>
</gene>
<keyword evidence="4 8" id="KW-1133">Transmembrane helix</keyword>
<feature type="transmembrane region" description="Helical" evidence="8">
    <location>
        <begin position="117"/>
        <end position="139"/>
    </location>
</feature>
<dbReference type="PANTHER" id="PTHR31247:SF17">
    <property type="entry name" value="DUF4203 DOMAIN-CONTAINING PROTEIN"/>
    <property type="match status" value="1"/>
</dbReference>
<accession>A0AAN7XNB5</accession>
<feature type="transmembrane region" description="Helical" evidence="8">
    <location>
        <begin position="34"/>
        <end position="53"/>
    </location>
</feature>
<evidence type="ECO:0000259" key="9">
    <source>
        <dbReference type="Pfam" id="PF13886"/>
    </source>
</evidence>
<feature type="domain" description="TM7S3/TM198-like" evidence="9">
    <location>
        <begin position="41"/>
        <end position="235"/>
    </location>
</feature>
<comment type="similarity">
    <text evidence="2">Belongs to the TMEM198 family.</text>
</comment>